<dbReference type="OMA" id="HEVREFT"/>
<evidence type="ECO:0000256" key="1">
    <source>
        <dbReference type="ARBA" id="ARBA00005536"/>
    </source>
</evidence>
<evidence type="ECO:0000256" key="2">
    <source>
        <dbReference type="SAM" id="MobiDB-lite"/>
    </source>
</evidence>
<dbReference type="InterPro" id="IPR005061">
    <property type="entry name" value="Ist1"/>
</dbReference>
<dbReference type="FunFam" id="1.20.1260.60:FF:000002">
    <property type="entry name" value="Vacuolar protein sorting-associated protein IST1"/>
    <property type="match status" value="1"/>
</dbReference>
<dbReference type="Pfam" id="PF03398">
    <property type="entry name" value="Ist1"/>
    <property type="match status" value="1"/>
</dbReference>
<dbReference type="GO" id="GO:0015031">
    <property type="term" value="P:protein transport"/>
    <property type="evidence" value="ECO:0007669"/>
    <property type="project" value="InterPro"/>
</dbReference>
<evidence type="ECO:0000313" key="3">
    <source>
        <dbReference type="EMBL" id="EIW87091.1"/>
    </source>
</evidence>
<dbReference type="InterPro" id="IPR042277">
    <property type="entry name" value="IST1-like"/>
</dbReference>
<evidence type="ECO:0000313" key="4">
    <source>
        <dbReference type="Proteomes" id="UP000053558"/>
    </source>
</evidence>
<dbReference type="KEGG" id="cput:CONPUDRAFT_161701"/>
<dbReference type="Proteomes" id="UP000053558">
    <property type="component" value="Unassembled WGS sequence"/>
</dbReference>
<dbReference type="OrthoDB" id="29853at2759"/>
<protein>
    <submittedName>
        <fullName evidence="3">DUF292-domain-containing protein</fullName>
    </submittedName>
</protein>
<dbReference type="EMBL" id="JH711573">
    <property type="protein sequence ID" value="EIW87091.1"/>
    <property type="molecule type" value="Genomic_DNA"/>
</dbReference>
<dbReference type="GeneID" id="19204566"/>
<name>A0A5M3N8B1_CONPW</name>
<accession>A0A5M3N8B1</accession>
<dbReference type="Gene3D" id="1.20.1260.60">
    <property type="entry name" value="Vacuolar protein sorting-associated protein Ist1"/>
    <property type="match status" value="1"/>
</dbReference>
<comment type="similarity">
    <text evidence="1">Belongs to the IST1 family.</text>
</comment>
<organism evidence="3 4">
    <name type="scientific">Coniophora puteana (strain RWD-64-598)</name>
    <name type="common">Brown rot fungus</name>
    <dbReference type="NCBI Taxonomy" id="741705"/>
    <lineage>
        <taxon>Eukaryota</taxon>
        <taxon>Fungi</taxon>
        <taxon>Dikarya</taxon>
        <taxon>Basidiomycota</taxon>
        <taxon>Agaricomycotina</taxon>
        <taxon>Agaricomycetes</taxon>
        <taxon>Agaricomycetidae</taxon>
        <taxon>Boletales</taxon>
        <taxon>Coniophorineae</taxon>
        <taxon>Coniophoraceae</taxon>
        <taxon>Coniophora</taxon>
    </lineage>
</organism>
<comment type="caution">
    <text evidence="3">The sequence shown here is derived from an EMBL/GenBank/DDBJ whole genome shotgun (WGS) entry which is preliminary data.</text>
</comment>
<dbReference type="RefSeq" id="XP_007763696.1">
    <property type="nucleotide sequence ID" value="XM_007765506.1"/>
</dbReference>
<keyword evidence="4" id="KW-1185">Reference proteome</keyword>
<feature type="region of interest" description="Disordered" evidence="2">
    <location>
        <begin position="176"/>
        <end position="262"/>
    </location>
</feature>
<reference evidence="4" key="1">
    <citation type="journal article" date="2012" name="Science">
        <title>The Paleozoic origin of enzymatic lignin decomposition reconstructed from 31 fungal genomes.</title>
        <authorList>
            <person name="Floudas D."/>
            <person name="Binder M."/>
            <person name="Riley R."/>
            <person name="Barry K."/>
            <person name="Blanchette R.A."/>
            <person name="Henrissat B."/>
            <person name="Martinez A.T."/>
            <person name="Otillar R."/>
            <person name="Spatafora J.W."/>
            <person name="Yadav J.S."/>
            <person name="Aerts A."/>
            <person name="Benoit I."/>
            <person name="Boyd A."/>
            <person name="Carlson A."/>
            <person name="Copeland A."/>
            <person name="Coutinho P.M."/>
            <person name="de Vries R.P."/>
            <person name="Ferreira P."/>
            <person name="Findley K."/>
            <person name="Foster B."/>
            <person name="Gaskell J."/>
            <person name="Glotzer D."/>
            <person name="Gorecki P."/>
            <person name="Heitman J."/>
            <person name="Hesse C."/>
            <person name="Hori C."/>
            <person name="Igarashi K."/>
            <person name="Jurgens J.A."/>
            <person name="Kallen N."/>
            <person name="Kersten P."/>
            <person name="Kohler A."/>
            <person name="Kuees U."/>
            <person name="Kumar T.K.A."/>
            <person name="Kuo A."/>
            <person name="LaButti K."/>
            <person name="Larrondo L.F."/>
            <person name="Lindquist E."/>
            <person name="Ling A."/>
            <person name="Lombard V."/>
            <person name="Lucas S."/>
            <person name="Lundell T."/>
            <person name="Martin R."/>
            <person name="McLaughlin D.J."/>
            <person name="Morgenstern I."/>
            <person name="Morin E."/>
            <person name="Murat C."/>
            <person name="Nagy L.G."/>
            <person name="Nolan M."/>
            <person name="Ohm R.A."/>
            <person name="Patyshakuliyeva A."/>
            <person name="Rokas A."/>
            <person name="Ruiz-Duenas F.J."/>
            <person name="Sabat G."/>
            <person name="Salamov A."/>
            <person name="Samejima M."/>
            <person name="Schmutz J."/>
            <person name="Slot J.C."/>
            <person name="St John F."/>
            <person name="Stenlid J."/>
            <person name="Sun H."/>
            <person name="Sun S."/>
            <person name="Syed K."/>
            <person name="Tsang A."/>
            <person name="Wiebenga A."/>
            <person name="Young D."/>
            <person name="Pisabarro A."/>
            <person name="Eastwood D.C."/>
            <person name="Martin F."/>
            <person name="Cullen D."/>
            <person name="Grigoriev I.V."/>
            <person name="Hibbett D.S."/>
        </authorList>
    </citation>
    <scope>NUCLEOTIDE SEQUENCE [LARGE SCALE GENOMIC DNA]</scope>
    <source>
        <strain evidence="4">RWD-64-598 SS2</strain>
    </source>
</reference>
<dbReference type="AlphaFoldDB" id="A0A5M3N8B1"/>
<sequence length="276" mass="30271">MPPWNAAKAKVQLRLSVQRLRISQQKKEAQAKASRREIAVLLERGKVESARIKVEAIINEDIHVELLELLELYCELLIARFGLLELNSKEPDPGISEGVCSIVHAAQRTEVKELHVLREILMHKYGRDFSLAAIENQNGCVSERVTRKLIIETPSTELVDAYLGEIAKAYAVNWRASSGGGSSGEDGGVKEAKGDTTAESQSKSPEPDKDAKDGDEPAPRTRTPKLPDLPPTEDEAEGGKPNASGSSSVAKKPDPPPYEEDDFAALARRFEALKKR</sequence>
<dbReference type="PANTHER" id="PTHR12161">
    <property type="entry name" value="IST1 FAMILY MEMBER"/>
    <property type="match status" value="1"/>
</dbReference>
<proteinExistence type="inferred from homology"/>
<gene>
    <name evidence="3" type="ORF">CONPUDRAFT_161701</name>
</gene>
<dbReference type="PANTHER" id="PTHR12161:SF5">
    <property type="entry name" value="IST1 HOMOLOG"/>
    <property type="match status" value="1"/>
</dbReference>
<feature type="compositionally biased region" description="Basic and acidic residues" evidence="2">
    <location>
        <begin position="187"/>
        <end position="196"/>
    </location>
</feature>
<feature type="compositionally biased region" description="Basic and acidic residues" evidence="2">
    <location>
        <begin position="205"/>
        <end position="219"/>
    </location>
</feature>